<keyword evidence="10" id="KW-1185">Reference proteome</keyword>
<dbReference type="RefSeq" id="WP_256410465.1">
    <property type="nucleotide sequence ID" value="NZ_JANHDM010000001.1"/>
</dbReference>
<keyword evidence="5 7" id="KW-1133">Transmembrane helix</keyword>
<proteinExistence type="inferred from homology"/>
<feature type="transmembrane region" description="Helical" evidence="7">
    <location>
        <begin position="128"/>
        <end position="151"/>
    </location>
</feature>
<keyword evidence="6 7" id="KW-0472">Membrane</keyword>
<dbReference type="AlphaFoldDB" id="A0ABD5QZZ7"/>
<evidence type="ECO:0000259" key="8">
    <source>
        <dbReference type="PROSITE" id="PS50928"/>
    </source>
</evidence>
<evidence type="ECO:0000256" key="1">
    <source>
        <dbReference type="ARBA" id="ARBA00004651"/>
    </source>
</evidence>
<dbReference type="NCBIfam" id="TIGR01097">
    <property type="entry name" value="PhnE"/>
    <property type="match status" value="1"/>
</dbReference>
<evidence type="ECO:0000313" key="9">
    <source>
        <dbReference type="EMBL" id="MFC5278259.1"/>
    </source>
</evidence>
<evidence type="ECO:0000256" key="4">
    <source>
        <dbReference type="ARBA" id="ARBA00022692"/>
    </source>
</evidence>
<feature type="domain" description="ABC transmembrane type-1" evidence="8">
    <location>
        <begin position="76"/>
        <end position="259"/>
    </location>
</feature>
<dbReference type="PANTHER" id="PTHR30043:SF1">
    <property type="entry name" value="ABC TRANSPORT SYSTEM PERMEASE PROTEIN P69"/>
    <property type="match status" value="1"/>
</dbReference>
<sequence>MTSEVDAARTWERFDRRRRLGRFVGVLVAFVVFAGSWAFLDMGVTNVETVPREINDLLSRMFPPDVAYVPEIVGPLIETVHIAALGTAGALVITIPVALLAAENTTPNAATYWLGKLIVTVSRSVNTIIWALVFVVVFGSGPLAGAVAIAFRSVGFLGKLLSEEIEEIDFGQVEAVRAAGASPIQVLTYGVLPQVKPALVGLSVYRWDINVRDSTILGFVGAGGIGVQLFRAVNAFAWQSVAMILIVILGVVLVSEGVSAYTRRLVR</sequence>
<evidence type="ECO:0000256" key="3">
    <source>
        <dbReference type="ARBA" id="ARBA00022475"/>
    </source>
</evidence>
<accession>A0ABD5QZZ7</accession>
<feature type="transmembrane region" description="Helical" evidence="7">
    <location>
        <begin position="236"/>
        <end position="261"/>
    </location>
</feature>
<comment type="caution">
    <text evidence="9">The sequence shown here is derived from an EMBL/GenBank/DDBJ whole genome shotgun (WGS) entry which is preliminary data.</text>
</comment>
<dbReference type="PROSITE" id="PS50928">
    <property type="entry name" value="ABC_TM1"/>
    <property type="match status" value="1"/>
</dbReference>
<name>A0ABD5QZZ7_9EURY</name>
<comment type="subcellular location">
    <subcellularLocation>
        <location evidence="1 7">Cell membrane</location>
        <topology evidence="1 7">Multi-pass membrane protein</topology>
    </subcellularLocation>
</comment>
<protein>
    <submittedName>
        <fullName evidence="9">Phosphonate ABC transporter, permease protein PhnE</fullName>
    </submittedName>
</protein>
<evidence type="ECO:0000313" key="10">
    <source>
        <dbReference type="Proteomes" id="UP001596118"/>
    </source>
</evidence>
<dbReference type="EMBL" id="JBHSKY010000006">
    <property type="protein sequence ID" value="MFC5278259.1"/>
    <property type="molecule type" value="Genomic_DNA"/>
</dbReference>
<evidence type="ECO:0000256" key="5">
    <source>
        <dbReference type="ARBA" id="ARBA00022989"/>
    </source>
</evidence>
<gene>
    <name evidence="9" type="primary">phnE</name>
    <name evidence="9" type="ORF">ACFPM1_05715</name>
</gene>
<keyword evidence="2 7" id="KW-0813">Transport</keyword>
<comment type="similarity">
    <text evidence="7">Belongs to the binding-protein-dependent transport system permease family.</text>
</comment>
<evidence type="ECO:0000256" key="2">
    <source>
        <dbReference type="ARBA" id="ARBA00022448"/>
    </source>
</evidence>
<dbReference type="InterPro" id="IPR035906">
    <property type="entry name" value="MetI-like_sf"/>
</dbReference>
<keyword evidence="4 7" id="KW-0812">Transmembrane</keyword>
<dbReference type="InterPro" id="IPR005769">
    <property type="entry name" value="PhnE/PtxC"/>
</dbReference>
<keyword evidence="3" id="KW-1003">Cell membrane</keyword>
<dbReference type="GO" id="GO:0005886">
    <property type="term" value="C:plasma membrane"/>
    <property type="evidence" value="ECO:0007669"/>
    <property type="project" value="UniProtKB-SubCell"/>
</dbReference>
<dbReference type="Gene3D" id="1.10.3720.10">
    <property type="entry name" value="MetI-like"/>
    <property type="match status" value="1"/>
</dbReference>
<evidence type="ECO:0000256" key="7">
    <source>
        <dbReference type="RuleBase" id="RU363032"/>
    </source>
</evidence>
<feature type="transmembrane region" description="Helical" evidence="7">
    <location>
        <begin position="20"/>
        <end position="40"/>
    </location>
</feature>
<dbReference type="Pfam" id="PF00528">
    <property type="entry name" value="BPD_transp_1"/>
    <property type="match status" value="1"/>
</dbReference>
<dbReference type="PANTHER" id="PTHR30043">
    <property type="entry name" value="PHOSPHONATES TRANSPORT SYSTEM PERMEASE PROTEIN"/>
    <property type="match status" value="1"/>
</dbReference>
<dbReference type="InterPro" id="IPR000515">
    <property type="entry name" value="MetI-like"/>
</dbReference>
<reference evidence="9 10" key="1">
    <citation type="journal article" date="2019" name="Int. J. Syst. Evol. Microbiol.">
        <title>The Global Catalogue of Microorganisms (GCM) 10K type strain sequencing project: providing services to taxonomists for standard genome sequencing and annotation.</title>
        <authorList>
            <consortium name="The Broad Institute Genomics Platform"/>
            <consortium name="The Broad Institute Genome Sequencing Center for Infectious Disease"/>
            <person name="Wu L."/>
            <person name="Ma J."/>
        </authorList>
    </citation>
    <scope>NUCLEOTIDE SEQUENCE [LARGE SCALE GENOMIC DNA]</scope>
    <source>
        <strain evidence="9 10">CGMCC 1.12124</strain>
    </source>
</reference>
<dbReference type="SUPFAM" id="SSF161098">
    <property type="entry name" value="MetI-like"/>
    <property type="match status" value="1"/>
</dbReference>
<organism evidence="9 10">
    <name type="scientific">Halorubrum rubrum</name>
    <dbReference type="NCBI Taxonomy" id="1126240"/>
    <lineage>
        <taxon>Archaea</taxon>
        <taxon>Methanobacteriati</taxon>
        <taxon>Methanobacteriota</taxon>
        <taxon>Stenosarchaea group</taxon>
        <taxon>Halobacteria</taxon>
        <taxon>Halobacteriales</taxon>
        <taxon>Haloferacaceae</taxon>
        <taxon>Halorubrum</taxon>
    </lineage>
</organism>
<dbReference type="CDD" id="cd06261">
    <property type="entry name" value="TM_PBP2"/>
    <property type="match status" value="1"/>
</dbReference>
<evidence type="ECO:0000256" key="6">
    <source>
        <dbReference type="ARBA" id="ARBA00023136"/>
    </source>
</evidence>
<dbReference type="Proteomes" id="UP001596118">
    <property type="component" value="Unassembled WGS sequence"/>
</dbReference>